<evidence type="ECO:0000259" key="12">
    <source>
        <dbReference type="Pfam" id="PF02931"/>
    </source>
</evidence>
<evidence type="ECO:0000313" key="14">
    <source>
        <dbReference type="EMBL" id="CAJ0582733.1"/>
    </source>
</evidence>
<comment type="caution">
    <text evidence="14">The sequence shown here is derived from an EMBL/GenBank/DDBJ whole genome shotgun (WGS) entry which is preliminary data.</text>
</comment>
<dbReference type="InterPro" id="IPR018000">
    <property type="entry name" value="Neurotransmitter_ion_chnl_CS"/>
</dbReference>
<evidence type="ECO:0000256" key="7">
    <source>
        <dbReference type="ARBA" id="ARBA00022989"/>
    </source>
</evidence>
<dbReference type="AlphaFoldDB" id="A0AA36DAI5"/>
<evidence type="ECO:0000256" key="10">
    <source>
        <dbReference type="ARBA" id="ARBA00023303"/>
    </source>
</evidence>
<sequence>MWWWGIVILQLLLLSLIRFTRASEPVFELTISTAWQAEDAGIDARQHSQCQAWHVYWKTQNRNHDLSTQDIELLAQRRRSISIYTWRDANRYQVPGKLLEQYAAVHLNWDSICRFYARIHWFNNTQESARFGINVDDFCATLTNAANTTITSENEAKNGTNLQEALAKMMVKETRFDLDNEQNVTMQSLLLNSTADFELFPKSVNLNRRLLEMHQSLGFLIAGLCGEDAQLYMPPDENEEFFNSLAFDVSGLGWNASQVREFMRDEEGGLDHIMGQFANISDERPFPSTQIIPWLKRVKYDQRTPPSMLPGHIVKVKVGLFVQSVSNFELTTMDYDMDVWLRMAWRDIRLSHGLSKPILINEFTSLRRIWRPDPFIKNAKDAKFHRVTFLNFYMFIFPNGEVFMELRAMLKNSCQLVFCKYPHDEQRCGVKISSIGFTQDLVQFEWFSRLDDAIRMKTDLQLPELFLLEHNANNCDGRRKSGNYTCVEASFLMKRDTGYHVAQTYVPTSICVVFSWVGAWLPEEFVEGRILVSLTVFLTLSAENNAAKEALPKVSYVKAIDLWFGFTSTFVFATMIQALIIISLENESKKIKKKALANEEAFGKYMLAKMLVKSRRFHKIARDFDTFCKVMYPVTFILFLMIYRFVIIEGDDNKCIREDQV</sequence>
<comment type="caution">
    <text evidence="11">Lacks conserved residue(s) required for the propagation of feature annotation.</text>
</comment>
<feature type="transmembrane region" description="Helical" evidence="11">
    <location>
        <begin position="626"/>
        <end position="646"/>
    </location>
</feature>
<dbReference type="GO" id="GO:0005230">
    <property type="term" value="F:extracellular ligand-gated monoatomic ion channel activity"/>
    <property type="evidence" value="ECO:0007669"/>
    <property type="project" value="InterPro"/>
</dbReference>
<evidence type="ECO:0000256" key="11">
    <source>
        <dbReference type="RuleBase" id="RU000687"/>
    </source>
</evidence>
<feature type="non-terminal residue" evidence="14">
    <location>
        <position position="1"/>
    </location>
</feature>
<comment type="similarity">
    <text evidence="11">Belongs to the ligand-gated ion channel (TC 1.A.9) family.</text>
</comment>
<dbReference type="Proteomes" id="UP001177023">
    <property type="component" value="Unassembled WGS sequence"/>
</dbReference>
<dbReference type="SUPFAM" id="SSF90112">
    <property type="entry name" value="Neurotransmitter-gated ion-channel transmembrane pore"/>
    <property type="match status" value="1"/>
</dbReference>
<evidence type="ECO:0000256" key="9">
    <source>
        <dbReference type="ARBA" id="ARBA00023136"/>
    </source>
</evidence>
<dbReference type="InterPro" id="IPR006201">
    <property type="entry name" value="Neur_channel"/>
</dbReference>
<dbReference type="InterPro" id="IPR006028">
    <property type="entry name" value="GABAA/Glycine_rcpt"/>
</dbReference>
<comment type="subcellular location">
    <subcellularLocation>
        <location evidence="2">Cell membrane</location>
    </subcellularLocation>
    <subcellularLocation>
        <location evidence="1">Membrane</location>
        <topology evidence="1">Multi-pass membrane protein</topology>
    </subcellularLocation>
</comment>
<dbReference type="Gene3D" id="1.20.58.390">
    <property type="entry name" value="Neurotransmitter-gated ion-channel transmembrane domain"/>
    <property type="match status" value="1"/>
</dbReference>
<dbReference type="SUPFAM" id="SSF63712">
    <property type="entry name" value="Nicotinic receptor ligand binding domain-like"/>
    <property type="match status" value="1"/>
</dbReference>
<keyword evidence="3 11" id="KW-0813">Transport</keyword>
<organism evidence="14 15">
    <name type="scientific">Mesorhabditis spiculigera</name>
    <dbReference type="NCBI Taxonomy" id="96644"/>
    <lineage>
        <taxon>Eukaryota</taxon>
        <taxon>Metazoa</taxon>
        <taxon>Ecdysozoa</taxon>
        <taxon>Nematoda</taxon>
        <taxon>Chromadorea</taxon>
        <taxon>Rhabditida</taxon>
        <taxon>Rhabditina</taxon>
        <taxon>Rhabditomorpha</taxon>
        <taxon>Rhabditoidea</taxon>
        <taxon>Rhabditidae</taxon>
        <taxon>Mesorhabditinae</taxon>
        <taxon>Mesorhabditis</taxon>
    </lineage>
</organism>
<evidence type="ECO:0000256" key="2">
    <source>
        <dbReference type="ARBA" id="ARBA00004236"/>
    </source>
</evidence>
<keyword evidence="7 11" id="KW-1133">Transmembrane helix</keyword>
<dbReference type="PRINTS" id="PR00252">
    <property type="entry name" value="NRIONCHANNEL"/>
</dbReference>
<keyword evidence="4" id="KW-1003">Cell membrane</keyword>
<dbReference type="FunFam" id="1.20.58.390:FF:000055">
    <property type="entry name" value="Ligand-Gated ion Channel"/>
    <property type="match status" value="1"/>
</dbReference>
<keyword evidence="8 11" id="KW-0406">Ion transport</keyword>
<keyword evidence="10 11" id="KW-0407">Ion channel</keyword>
<evidence type="ECO:0000256" key="3">
    <source>
        <dbReference type="ARBA" id="ARBA00022448"/>
    </source>
</evidence>
<dbReference type="InterPro" id="IPR036719">
    <property type="entry name" value="Neuro-gated_channel_TM_sf"/>
</dbReference>
<evidence type="ECO:0000256" key="5">
    <source>
        <dbReference type="ARBA" id="ARBA00022692"/>
    </source>
</evidence>
<dbReference type="GO" id="GO:0004888">
    <property type="term" value="F:transmembrane signaling receptor activity"/>
    <property type="evidence" value="ECO:0007669"/>
    <property type="project" value="InterPro"/>
</dbReference>
<evidence type="ECO:0000256" key="8">
    <source>
        <dbReference type="ARBA" id="ARBA00023065"/>
    </source>
</evidence>
<feature type="signal peptide" evidence="11">
    <location>
        <begin position="1"/>
        <end position="22"/>
    </location>
</feature>
<gene>
    <name evidence="14" type="ORF">MSPICULIGERA_LOCUS20863</name>
</gene>
<dbReference type="PRINTS" id="PR00253">
    <property type="entry name" value="GABAARECEPTR"/>
</dbReference>
<dbReference type="CDD" id="cd18987">
    <property type="entry name" value="LGIC_ECD_anion"/>
    <property type="match status" value="1"/>
</dbReference>
<proteinExistence type="inferred from homology"/>
<dbReference type="InterPro" id="IPR006202">
    <property type="entry name" value="Neur_chan_lig-bd"/>
</dbReference>
<dbReference type="InterPro" id="IPR006029">
    <property type="entry name" value="Neurotrans-gated_channel_TM"/>
</dbReference>
<reference evidence="14" key="1">
    <citation type="submission" date="2023-06" db="EMBL/GenBank/DDBJ databases">
        <authorList>
            <person name="Delattre M."/>
        </authorList>
    </citation>
    <scope>NUCLEOTIDE SEQUENCE</scope>
    <source>
        <strain evidence="14">AF72</strain>
    </source>
</reference>
<evidence type="ECO:0000256" key="6">
    <source>
        <dbReference type="ARBA" id="ARBA00022729"/>
    </source>
</evidence>
<evidence type="ECO:0000256" key="4">
    <source>
        <dbReference type="ARBA" id="ARBA00022475"/>
    </source>
</evidence>
<feature type="chain" id="PRO_5041489321" evidence="11">
    <location>
        <begin position="23"/>
        <end position="661"/>
    </location>
</feature>
<dbReference type="GO" id="GO:0005886">
    <property type="term" value="C:plasma membrane"/>
    <property type="evidence" value="ECO:0007669"/>
    <property type="project" value="UniProtKB-SubCell"/>
</dbReference>
<dbReference type="InterPro" id="IPR036734">
    <property type="entry name" value="Neur_chan_lig-bd_sf"/>
</dbReference>
<protein>
    <submittedName>
        <fullName evidence="14">Uncharacterized protein</fullName>
    </submittedName>
</protein>
<evidence type="ECO:0000259" key="13">
    <source>
        <dbReference type="Pfam" id="PF02932"/>
    </source>
</evidence>
<feature type="transmembrane region" description="Helical" evidence="11">
    <location>
        <begin position="562"/>
        <end position="584"/>
    </location>
</feature>
<accession>A0AA36DAI5</accession>
<dbReference type="Pfam" id="PF02931">
    <property type="entry name" value="Neur_chan_LBD"/>
    <property type="match status" value="1"/>
</dbReference>
<keyword evidence="5 11" id="KW-0812">Transmembrane</keyword>
<dbReference type="InterPro" id="IPR038050">
    <property type="entry name" value="Neuro_actylchol_rec"/>
</dbReference>
<keyword evidence="9 11" id="KW-0472">Membrane</keyword>
<dbReference type="EMBL" id="CATQJA010002664">
    <property type="protein sequence ID" value="CAJ0582733.1"/>
    <property type="molecule type" value="Genomic_DNA"/>
</dbReference>
<feature type="domain" description="Neurotransmitter-gated ion-channel ligand-binding" evidence="12">
    <location>
        <begin position="292"/>
        <end position="494"/>
    </location>
</feature>
<dbReference type="Gene3D" id="2.70.170.10">
    <property type="entry name" value="Neurotransmitter-gated ion-channel ligand-binding domain"/>
    <property type="match status" value="1"/>
</dbReference>
<dbReference type="CDD" id="cd19049">
    <property type="entry name" value="LGIC_TM_anion"/>
    <property type="match status" value="1"/>
</dbReference>
<feature type="domain" description="Neurotransmitter-gated ion-channel transmembrane" evidence="13">
    <location>
        <begin position="504"/>
        <end position="608"/>
    </location>
</feature>
<dbReference type="PANTHER" id="PTHR18945">
    <property type="entry name" value="NEUROTRANSMITTER GATED ION CHANNEL"/>
    <property type="match status" value="1"/>
</dbReference>
<dbReference type="Pfam" id="PF02932">
    <property type="entry name" value="Neur_chan_memb"/>
    <property type="match status" value="1"/>
</dbReference>
<keyword evidence="15" id="KW-1185">Reference proteome</keyword>
<evidence type="ECO:0000313" key="15">
    <source>
        <dbReference type="Proteomes" id="UP001177023"/>
    </source>
</evidence>
<dbReference type="PROSITE" id="PS00236">
    <property type="entry name" value="NEUROTR_ION_CHANNEL"/>
    <property type="match status" value="1"/>
</dbReference>
<name>A0AA36DAI5_9BILA</name>
<keyword evidence="6 11" id="KW-0732">Signal</keyword>
<evidence type="ECO:0000256" key="1">
    <source>
        <dbReference type="ARBA" id="ARBA00004141"/>
    </source>
</evidence>